<protein>
    <recommendedName>
        <fullName evidence="5">SIR2-like domain-containing protein</fullName>
    </recommendedName>
</protein>
<evidence type="ECO:0008006" key="5">
    <source>
        <dbReference type="Google" id="ProtNLM"/>
    </source>
</evidence>
<accession>A0ABU1TC35</accession>
<dbReference type="Proteomes" id="UP001247620">
    <property type="component" value="Unassembled WGS sequence"/>
</dbReference>
<dbReference type="RefSeq" id="WP_310096515.1">
    <property type="nucleotide sequence ID" value="NZ_JAVDUU010000003.1"/>
</dbReference>
<evidence type="ECO:0000313" key="4">
    <source>
        <dbReference type="Proteomes" id="UP001247620"/>
    </source>
</evidence>
<comment type="caution">
    <text evidence="3">The sequence shown here is derived from an EMBL/GenBank/DDBJ whole genome shotgun (WGS) entry which is preliminary data.</text>
</comment>
<organism evidence="3 4">
    <name type="scientific">Mucilaginibacter pocheonensis</name>
    <dbReference type="NCBI Taxonomy" id="398050"/>
    <lineage>
        <taxon>Bacteria</taxon>
        <taxon>Pseudomonadati</taxon>
        <taxon>Bacteroidota</taxon>
        <taxon>Sphingobacteriia</taxon>
        <taxon>Sphingobacteriales</taxon>
        <taxon>Sphingobacteriaceae</taxon>
        <taxon>Mucilaginibacter</taxon>
    </lineage>
</organism>
<evidence type="ECO:0000256" key="2">
    <source>
        <dbReference type="SAM" id="MobiDB-lite"/>
    </source>
</evidence>
<proteinExistence type="predicted"/>
<reference evidence="3 4" key="1">
    <citation type="submission" date="2023-07" db="EMBL/GenBank/DDBJ databases">
        <title>Sorghum-associated microbial communities from plants grown in Nebraska, USA.</title>
        <authorList>
            <person name="Schachtman D."/>
        </authorList>
    </citation>
    <scope>NUCLEOTIDE SEQUENCE [LARGE SCALE GENOMIC DNA]</scope>
    <source>
        <strain evidence="3 4">3262</strain>
    </source>
</reference>
<gene>
    <name evidence="3" type="ORF">J2W55_002785</name>
</gene>
<name>A0ABU1TC35_9SPHI</name>
<dbReference type="EMBL" id="JAVDUU010000003">
    <property type="protein sequence ID" value="MDR6942932.1"/>
    <property type="molecule type" value="Genomic_DNA"/>
</dbReference>
<evidence type="ECO:0000313" key="3">
    <source>
        <dbReference type="EMBL" id="MDR6942932.1"/>
    </source>
</evidence>
<keyword evidence="1" id="KW-0175">Coiled coil</keyword>
<feature type="coiled-coil region" evidence="1">
    <location>
        <begin position="165"/>
        <end position="192"/>
    </location>
</feature>
<evidence type="ECO:0000256" key="1">
    <source>
        <dbReference type="SAM" id="Coils"/>
    </source>
</evidence>
<dbReference type="Pfam" id="PF13289">
    <property type="entry name" value="SIR2_2"/>
    <property type="match status" value="1"/>
</dbReference>
<sequence>MLNYEKELKQLRNKLVRDQMSVLVGAGFSMNVHPDFLSWSGLLYDLIKEVYNDDIERAWQLNNRELSLSEMPETFVKEQCLKITNRVGYLEVVEEYIRQKGYPEAIVTYIEKRTPVIQKNGGRFLLHTNGDIVELPAEKLSLHQKLIRLPWNNIYTTNYDELLDCFVGEDQVAQLRQEISELEKENYHNYEEKSKVTTELSEMPDDPQPVEQMTDGRPVGQKADISEAEDLSEIEERRKSLEERIKLLEDAITENEQALRDKETLLLRRYDVVRSAADLRLKRTKNIIKLHGSLRSFEQRKMFEFGFDSDPHKQYVISRSHFDNYPEQHQAFTQLMRIALLQESFCLIGFSGQDPNFKAWLNWVKDILHKEAVKNNRHNYKIYLIDVAADEISEELRLFYENHSIVRIPLQHNDVVKFLNQHTEGAITICDDRSALLAFILFLENADHNNFDIPQIQLPLEETRKRYWANLGIVELTKLPDVDKAKATLQELKKIDNQVWFPNFDYSHTMVPDRLIRHAKLDKHLVHWREIDQDHNLKTLLLKAVSDLFIPVEDGINEELRLIIAQSILAPTLDRLMMRNQSLRGIYTAQQTVHDKTLAAAYSFDFAGLFQTLNNWKTVGREQISRSGFLSLFDLTGVINDLWKLLEEGSGLNEEEALYGYELLNFIKISRSWNRDKKIARILRSYEKAGYQTLDSRFKTLRDDLKKRESKPEPLGYGRYDTGRSTRVSKRYIADSALQYLMILGESGFQLCLPRVYRIDVNEWWEIQLAGFEHYPSAFLFYSLQYSDNKFLNRVGQEYAYSDVVQPQLAHITQQLLTGYEAAPGTYKQSILQFLSTAIIAVDPDSWEPGFTQLWQYFKENKEIFDTHRRKESFLKFFENGIKYITKTATVQMVIADSLKQIQAGVSEQAITYLYLLNQNEFHRRQKIDLSIEIDSVIDDLISKLKNNKEDVIYALGNIHTMLRPEQLELLHVTLNNFDFSKIENSNSWSIFLYFIGDDEHLRSKLKQGIIDSGFAFYTGVKDETASFGGINYLVPLRRISATSLKENGLEWLPEEVKSLYYLLRERIVPLKRFLGRADEIFSFTEVLEEMYWFLEKFSDILKDEPGFKEQFEEIKVYYYRDRNYEELESGLISEVHGTVVWALSELSTAVYVGTATAKQVSLVVYRVLLQNEPALEASISYIAAWMEKLTSKEEFAHLVPLLSDILKKYRDTSLDSSDQAFVKEKLVRIAADLHRSKHPDEHTKWWLEWARTSCFNNVKQYVARLPQAGSI</sequence>
<keyword evidence="4" id="KW-1185">Reference proteome</keyword>
<feature type="region of interest" description="Disordered" evidence="2">
    <location>
        <begin position="195"/>
        <end position="233"/>
    </location>
</feature>